<protein>
    <submittedName>
        <fullName evidence="8">Integration host factor beta subunit</fullName>
    </submittedName>
</protein>
<evidence type="ECO:0000259" key="7">
    <source>
        <dbReference type="Pfam" id="PF06305"/>
    </source>
</evidence>
<dbReference type="EMBL" id="CP002156">
    <property type="protein sequence ID" value="ADM08996.1"/>
    <property type="molecule type" value="Genomic_DNA"/>
</dbReference>
<dbReference type="RefSeq" id="WP_013299970.1">
    <property type="nucleotide sequence ID" value="NC_014414.1"/>
</dbReference>
<dbReference type="AlphaFoldDB" id="E0TF78"/>
<keyword evidence="4 6" id="KW-0472">Membrane</keyword>
<evidence type="ECO:0000256" key="1">
    <source>
        <dbReference type="ARBA" id="ARBA00022475"/>
    </source>
</evidence>
<keyword evidence="1" id="KW-1003">Cell membrane</keyword>
<dbReference type="STRING" id="314260.PB2503_04607"/>
<evidence type="ECO:0000313" key="8">
    <source>
        <dbReference type="EMBL" id="ADM08996.1"/>
    </source>
</evidence>
<dbReference type="GO" id="GO:0005886">
    <property type="term" value="C:plasma membrane"/>
    <property type="evidence" value="ECO:0007669"/>
    <property type="project" value="InterPro"/>
</dbReference>
<feature type="coiled-coil region" evidence="5">
    <location>
        <begin position="72"/>
        <end position="99"/>
    </location>
</feature>
<gene>
    <name evidence="8" type="ordered locus">PB2503_04607</name>
</gene>
<keyword evidence="3 6" id="KW-1133">Transmembrane helix</keyword>
<accession>E0TF78</accession>
<feature type="domain" description="Lipopolysaccharide assembly protein A" evidence="7">
    <location>
        <begin position="44"/>
        <end position="94"/>
    </location>
</feature>
<keyword evidence="2 6" id="KW-0812">Transmembrane</keyword>
<reference evidence="8 9" key="2">
    <citation type="journal article" date="2011" name="J. Bacteriol.">
        <title>Complete genome sequence of strain HTCC2503T of Parvularcula bermudensis, the type species of the order "Parvularculales" in the class Alphaproteobacteria.</title>
        <authorList>
            <person name="Oh H.M."/>
            <person name="Kang I."/>
            <person name="Vergin K.L."/>
            <person name="Kang D."/>
            <person name="Rhee K.H."/>
            <person name="Giovannoni S.J."/>
            <person name="Cho J.C."/>
        </authorList>
    </citation>
    <scope>NUCLEOTIDE SEQUENCE [LARGE SCALE GENOMIC DNA]</scope>
    <source>
        <strain evidence="9">ATCC BAA-594 / HTCC2503 / KCTC 12087</strain>
    </source>
</reference>
<name>E0TF78_PARBH</name>
<evidence type="ECO:0000313" key="9">
    <source>
        <dbReference type="Proteomes" id="UP000001302"/>
    </source>
</evidence>
<evidence type="ECO:0000256" key="6">
    <source>
        <dbReference type="SAM" id="Phobius"/>
    </source>
</evidence>
<keyword evidence="9" id="KW-1185">Reference proteome</keyword>
<proteinExistence type="predicted"/>
<evidence type="ECO:0000256" key="3">
    <source>
        <dbReference type="ARBA" id="ARBA00022989"/>
    </source>
</evidence>
<dbReference type="HOGENOM" id="CLU_154612_1_0_5"/>
<dbReference type="Proteomes" id="UP000001302">
    <property type="component" value="Chromosome"/>
</dbReference>
<evidence type="ECO:0000256" key="2">
    <source>
        <dbReference type="ARBA" id="ARBA00022692"/>
    </source>
</evidence>
<evidence type="ECO:0000256" key="4">
    <source>
        <dbReference type="ARBA" id="ARBA00023136"/>
    </source>
</evidence>
<keyword evidence="5" id="KW-0175">Coiled coil</keyword>
<reference evidence="9" key="1">
    <citation type="submission" date="2010-08" db="EMBL/GenBank/DDBJ databases">
        <title>Genome sequence of Parvularcula bermudensis HTCC2503.</title>
        <authorList>
            <person name="Kang D.-M."/>
            <person name="Oh H.-M."/>
            <person name="Cho J.-C."/>
        </authorList>
    </citation>
    <scope>NUCLEOTIDE SEQUENCE [LARGE SCALE GENOMIC DNA]</scope>
    <source>
        <strain evidence="9">ATCC BAA-594 / HTCC2503 / KCTC 12087</strain>
    </source>
</reference>
<organism evidence="8 9">
    <name type="scientific">Parvularcula bermudensis (strain ATCC BAA-594 / HTCC2503 / KCTC 12087)</name>
    <dbReference type="NCBI Taxonomy" id="314260"/>
    <lineage>
        <taxon>Bacteria</taxon>
        <taxon>Pseudomonadati</taxon>
        <taxon>Pseudomonadota</taxon>
        <taxon>Alphaproteobacteria</taxon>
        <taxon>Parvularculales</taxon>
        <taxon>Parvularculaceae</taxon>
        <taxon>Parvularcula</taxon>
    </lineage>
</organism>
<dbReference type="OrthoDB" id="7868067at2"/>
<evidence type="ECO:0000256" key="5">
    <source>
        <dbReference type="SAM" id="Coils"/>
    </source>
</evidence>
<dbReference type="InterPro" id="IPR010445">
    <property type="entry name" value="LapA_dom"/>
</dbReference>
<dbReference type="KEGG" id="pbr:PB2503_04607"/>
<feature type="transmembrane region" description="Helical" evidence="6">
    <location>
        <begin position="49"/>
        <end position="71"/>
    </location>
</feature>
<dbReference type="Pfam" id="PF06305">
    <property type="entry name" value="LapA_dom"/>
    <property type="match status" value="1"/>
</dbReference>
<sequence length="113" mass="12653">MRRYISYALFLVLGLALLLFLVANRRPVLISMDPISTDDPAFFLGPMPLWAALMFTLVIGFCLGAFGMWLSSRGVRDKAQKRKKEIKRLEQELQLATNSPIGARGSKLPALRS</sequence>